<evidence type="ECO:0000256" key="1">
    <source>
        <dbReference type="SAM" id="MobiDB-lite"/>
    </source>
</evidence>
<dbReference type="Pfam" id="PF10668">
    <property type="entry name" value="Phage_terminase"/>
    <property type="match status" value="1"/>
</dbReference>
<name>A0A4V2NUM2_9BACI</name>
<gene>
    <name evidence="3" type="ORF">E0Y62_07510</name>
</gene>
<evidence type="ECO:0000259" key="2">
    <source>
        <dbReference type="Pfam" id="PF10668"/>
    </source>
</evidence>
<organism evidence="3 4">
    <name type="scientific">Cytobacillus praedii</name>
    <dbReference type="NCBI Taxonomy" id="1742358"/>
    <lineage>
        <taxon>Bacteria</taxon>
        <taxon>Bacillati</taxon>
        <taxon>Bacillota</taxon>
        <taxon>Bacilli</taxon>
        <taxon>Bacillales</taxon>
        <taxon>Bacillaceae</taxon>
        <taxon>Cytobacillus</taxon>
    </lineage>
</organism>
<evidence type="ECO:0000313" key="3">
    <source>
        <dbReference type="EMBL" id="TCJ05054.1"/>
    </source>
</evidence>
<sequence length="255" mass="29159">MKTNSISLEVGVSGLSRPISPNRLKALKIWLKSGREKKPKEIAEELGISSSQVRKWKSVDKWDEIPDTPSKRGAPYRNKNAVGNKGGGAPEGNQNAVKHGLFRKWLPDDEETKEIYDAAREGMSMLDILYEEILIGFTNFIRAQKIMFVQDKNDETKVIRKNKEMYDSKKIGKGEDEKLETYLSYSEQEYEIQFAWDKQARALTAQAAASRALANKIKQYEEMVRSLPPDEVQEEHRLRVEKLKADIKAVNAKAW</sequence>
<keyword evidence="4" id="KW-1185">Reference proteome</keyword>
<comment type="caution">
    <text evidence="3">The sequence shown here is derived from an EMBL/GenBank/DDBJ whole genome shotgun (WGS) entry which is preliminary data.</text>
</comment>
<dbReference type="AlphaFoldDB" id="A0A4V2NUM2"/>
<accession>A0A4V2NUM2</accession>
<dbReference type="NCBIfam" id="NF040601">
    <property type="entry name" value="TerS_not_xtmA"/>
    <property type="match status" value="1"/>
</dbReference>
<reference evidence="3 4" key="1">
    <citation type="submission" date="2019-03" db="EMBL/GenBank/DDBJ databases">
        <authorList>
            <person name="Jensen L."/>
            <person name="Storgaard J."/>
            <person name="Sulaj E."/>
            <person name="Schramm A."/>
            <person name="Marshall I.P.G."/>
        </authorList>
    </citation>
    <scope>NUCLEOTIDE SEQUENCE [LARGE SCALE GENOMIC DNA]</scope>
    <source>
        <strain evidence="3 4">2017H2G3</strain>
    </source>
</reference>
<feature type="domain" description="PBSX phage terminase small subunit-like N-terminal" evidence="2">
    <location>
        <begin position="16"/>
        <end position="67"/>
    </location>
</feature>
<proteinExistence type="predicted"/>
<dbReference type="Proteomes" id="UP000293846">
    <property type="component" value="Unassembled WGS sequence"/>
</dbReference>
<feature type="region of interest" description="Disordered" evidence="1">
    <location>
        <begin position="62"/>
        <end position="94"/>
    </location>
</feature>
<protein>
    <recommendedName>
        <fullName evidence="2">PBSX phage terminase small subunit-like N-terminal domain-containing protein</fullName>
    </recommendedName>
</protein>
<evidence type="ECO:0000313" key="4">
    <source>
        <dbReference type="Proteomes" id="UP000293846"/>
    </source>
</evidence>
<dbReference type="OrthoDB" id="7358785at2"/>
<dbReference type="EMBL" id="SJTH01000006">
    <property type="protein sequence ID" value="TCJ05054.1"/>
    <property type="molecule type" value="Genomic_DNA"/>
</dbReference>
<dbReference type="InterPro" id="IPR018925">
    <property type="entry name" value="XtmA-like_N"/>
</dbReference>